<accession>S9VVH5</accession>
<dbReference type="EMBL" id="KE546993">
    <property type="protein sequence ID" value="EPY50169.1"/>
    <property type="molecule type" value="Genomic_DNA"/>
</dbReference>
<evidence type="ECO:0000313" key="2">
    <source>
        <dbReference type="EMBL" id="EPY50169.1"/>
    </source>
</evidence>
<reference evidence="2 3" key="1">
    <citation type="journal article" date="2011" name="Science">
        <title>Comparative functional genomics of the fission yeasts.</title>
        <authorList>
            <person name="Rhind N."/>
            <person name="Chen Z."/>
            <person name="Yassour M."/>
            <person name="Thompson D.A."/>
            <person name="Haas B.J."/>
            <person name="Habib N."/>
            <person name="Wapinski I."/>
            <person name="Roy S."/>
            <person name="Lin M.F."/>
            <person name="Heiman D.I."/>
            <person name="Young S.K."/>
            <person name="Furuya K."/>
            <person name="Guo Y."/>
            <person name="Pidoux A."/>
            <person name="Chen H.M."/>
            <person name="Robbertse B."/>
            <person name="Goldberg J.M."/>
            <person name="Aoki K."/>
            <person name="Bayne E.H."/>
            <person name="Berlin A.M."/>
            <person name="Desjardins C.A."/>
            <person name="Dobbs E."/>
            <person name="Dukaj L."/>
            <person name="Fan L."/>
            <person name="FitzGerald M.G."/>
            <person name="French C."/>
            <person name="Gujja S."/>
            <person name="Hansen K."/>
            <person name="Keifenheim D."/>
            <person name="Levin J.Z."/>
            <person name="Mosher R.A."/>
            <person name="Mueller C.A."/>
            <person name="Pfiffner J."/>
            <person name="Priest M."/>
            <person name="Russ C."/>
            <person name="Smialowska A."/>
            <person name="Swoboda P."/>
            <person name="Sykes S.M."/>
            <person name="Vaughn M."/>
            <person name="Vengrova S."/>
            <person name="Yoder R."/>
            <person name="Zeng Q."/>
            <person name="Allshire R."/>
            <person name="Baulcombe D."/>
            <person name="Birren B.W."/>
            <person name="Brown W."/>
            <person name="Ekwall K."/>
            <person name="Kellis M."/>
            <person name="Leatherwood J."/>
            <person name="Levin H."/>
            <person name="Margalit H."/>
            <person name="Martienssen R."/>
            <person name="Nieduszynski C.A."/>
            <person name="Spatafora J.W."/>
            <person name="Friedman N."/>
            <person name="Dalgaard J.Z."/>
            <person name="Baumann P."/>
            <person name="Niki H."/>
            <person name="Regev A."/>
            <person name="Nusbaum C."/>
        </authorList>
    </citation>
    <scope>NUCLEOTIDE SEQUENCE [LARGE SCALE GENOMIC DNA]</scope>
    <source>
        <strain evidence="3">OY26 / ATCC MYA-4695 / CBS 11777 / NBRC 106824 / NRRL Y48691</strain>
    </source>
</reference>
<dbReference type="GO" id="GO:0030915">
    <property type="term" value="C:Smc5-Smc6 complex"/>
    <property type="evidence" value="ECO:0007669"/>
    <property type="project" value="EnsemblFungi"/>
</dbReference>
<feature type="region of interest" description="Disordered" evidence="1">
    <location>
        <begin position="23"/>
        <end position="42"/>
    </location>
</feature>
<protein>
    <submittedName>
        <fullName evidence="2">Smc5-6 complex non-SMC subunit Nse6</fullName>
    </submittedName>
</protein>
<feature type="compositionally biased region" description="Basic residues" evidence="1">
    <location>
        <begin position="505"/>
        <end position="522"/>
    </location>
</feature>
<dbReference type="HOGENOM" id="CLU_521904_0_0_1"/>
<sequence length="522" mass="60364">MENTESKSFSKKNDDFDNLDTSILNSDSDDFDTLPEIPLSKGETNSRSRNLYLKNDTSDFSSYKWSIDRLSSTATLDDMNRKRRKFAVERLLYYDKGQLENQEEIGISNLVNENLGSEVLNLLRTNSVRSGTLQYHYYNPSLAEPEAYINLPKLSISEELKHQLLNCPVYIFEVVACSNLIPPSIISCVLVYRFFNSFYSPPRSTWLECLKTYLHSNIQSKRDSGLDVNFFYRQVCQKVGFNTQKRYQSVRSETISPKEVCSIVLNDSSDVNFFVQCCQLMYPICPQKLQSIIVQDVFRCLLDIKVGHSCRLSFMKFMELTITSEKPHFFYDLVRLSDQPPVWVSILSSLPSNSPRVVHFRTNLAIHWFLGTLPEPAFILSSICEQLDTLLDRCRNEDYTDLLFLTMTFSYTVAGLDLKRSENLSLILEKLRKLNLAIPGTTEHLLLSRCEVKDYIHRLYMVIYYENSDVYSELERTIEKDQGSVRKQNEPPKGNTARNTPKKSSTNRKGGKKKRRRNKSQG</sequence>
<dbReference type="InterPro" id="IPR014803">
    <property type="entry name" value="DNA_repair_Nse5/Nse6"/>
</dbReference>
<dbReference type="STRING" id="653667.S9VVH5"/>
<evidence type="ECO:0000256" key="1">
    <source>
        <dbReference type="SAM" id="MobiDB-lite"/>
    </source>
</evidence>
<dbReference type="GeneID" id="25035261"/>
<feature type="region of interest" description="Disordered" evidence="1">
    <location>
        <begin position="479"/>
        <end position="522"/>
    </location>
</feature>
<organism evidence="2 3">
    <name type="scientific">Schizosaccharomyces cryophilus (strain OY26 / ATCC MYA-4695 / CBS 11777 / NBRC 106824 / NRRL Y48691)</name>
    <name type="common">Fission yeast</name>
    <dbReference type="NCBI Taxonomy" id="653667"/>
    <lineage>
        <taxon>Eukaryota</taxon>
        <taxon>Fungi</taxon>
        <taxon>Dikarya</taxon>
        <taxon>Ascomycota</taxon>
        <taxon>Taphrinomycotina</taxon>
        <taxon>Schizosaccharomycetes</taxon>
        <taxon>Schizosaccharomycetales</taxon>
        <taxon>Schizosaccharomycetaceae</taxon>
        <taxon>Schizosaccharomyces</taxon>
    </lineage>
</organism>
<dbReference type="OrthoDB" id="5355769at2759"/>
<feature type="compositionally biased region" description="Basic and acidic residues" evidence="1">
    <location>
        <begin position="479"/>
        <end position="490"/>
    </location>
</feature>
<dbReference type="Pfam" id="PF08691">
    <property type="entry name" value="Nse5"/>
    <property type="match status" value="1"/>
</dbReference>
<dbReference type="AlphaFoldDB" id="S9VVH5"/>
<dbReference type="RefSeq" id="XP_013024655.1">
    <property type="nucleotide sequence ID" value="XM_013169201.1"/>
</dbReference>
<name>S9VVH5_SCHCR</name>
<evidence type="ECO:0000313" key="3">
    <source>
        <dbReference type="Proteomes" id="UP000015464"/>
    </source>
</evidence>
<dbReference type="GO" id="GO:0006974">
    <property type="term" value="P:DNA damage response"/>
    <property type="evidence" value="ECO:0007669"/>
    <property type="project" value="EnsemblFungi"/>
</dbReference>
<gene>
    <name evidence="2" type="ORF">SPOG_00930</name>
</gene>
<dbReference type="OMA" id="CEVKDYI"/>
<proteinExistence type="predicted"/>
<dbReference type="Proteomes" id="UP000015464">
    <property type="component" value="Unassembled WGS sequence"/>
</dbReference>
<keyword evidence="3" id="KW-1185">Reference proteome</keyword>